<dbReference type="AlphaFoldDB" id="A0A2P6NCC5"/>
<keyword evidence="3" id="KW-0460">Magnesium</keyword>
<comment type="caution">
    <text evidence="5">The sequence shown here is derived from an EMBL/GenBank/DDBJ whole genome shotgun (WGS) entry which is preliminary data.</text>
</comment>
<sequence>MKRSFADNSYPIRNPATHISIYSVFEGEGSSINLGRVLPFLLTTGRCVNCLLISSTSSSKAFLATLAYFTSVSRLPTENKEDMSAPPKFEKLRGLLFDIDGTLAETDSIHFDIFKEVLIPFGYNVDHEFYQAKVSGRHNPVIFRELLPKEYTTQQVLDFGEEKEAVFRQHISSGKSKLDPTLGLLELLQSNKEYNDSIKRTPVGVSLRSVRSICVTNACRANAEFMVDHLKVADYFESIVIGDECERGKPHPDPYLEGMKRIGVSGYECVAFEDSPAGVRSAAAAGIKVIVGIMSTQTEETLKAAGATYFVSDFSGITLKLLDELLQKA</sequence>
<dbReference type="Proteomes" id="UP000241769">
    <property type="component" value="Unassembled WGS sequence"/>
</dbReference>
<name>A0A2P6NCC5_9EUKA</name>
<evidence type="ECO:0000256" key="2">
    <source>
        <dbReference type="ARBA" id="ARBA00022723"/>
    </source>
</evidence>
<dbReference type="InterPro" id="IPR041492">
    <property type="entry name" value="HAD_2"/>
</dbReference>
<dbReference type="Pfam" id="PF13419">
    <property type="entry name" value="HAD_2"/>
    <property type="match status" value="1"/>
</dbReference>
<keyword evidence="4" id="KW-0119">Carbohydrate metabolism</keyword>
<dbReference type="PANTHER" id="PTHR46193">
    <property type="entry name" value="6-PHOSPHOGLUCONATE PHOSPHATASE"/>
    <property type="match status" value="1"/>
</dbReference>
<dbReference type="InterPro" id="IPR036412">
    <property type="entry name" value="HAD-like_sf"/>
</dbReference>
<reference evidence="5 6" key="1">
    <citation type="journal article" date="2018" name="Genome Biol. Evol.">
        <title>Multiple Roots of Fruiting Body Formation in Amoebozoa.</title>
        <authorList>
            <person name="Hillmann F."/>
            <person name="Forbes G."/>
            <person name="Novohradska S."/>
            <person name="Ferling I."/>
            <person name="Riege K."/>
            <person name="Groth M."/>
            <person name="Westermann M."/>
            <person name="Marz M."/>
            <person name="Spaller T."/>
            <person name="Winckler T."/>
            <person name="Schaap P."/>
            <person name="Glockner G."/>
        </authorList>
    </citation>
    <scope>NUCLEOTIDE SEQUENCE [LARGE SCALE GENOMIC DNA]</scope>
    <source>
        <strain evidence="5 6">Jena</strain>
    </source>
</reference>
<dbReference type="InParanoid" id="A0A2P6NCC5"/>
<accession>A0A2P6NCC5</accession>
<evidence type="ECO:0000256" key="1">
    <source>
        <dbReference type="ARBA" id="ARBA00001946"/>
    </source>
</evidence>
<dbReference type="InterPro" id="IPR006439">
    <property type="entry name" value="HAD-SF_hydro_IA"/>
</dbReference>
<dbReference type="OrthoDB" id="40579at2759"/>
<dbReference type="GO" id="GO:0046872">
    <property type="term" value="F:metal ion binding"/>
    <property type="evidence" value="ECO:0007669"/>
    <property type="project" value="UniProtKB-KW"/>
</dbReference>
<keyword evidence="2" id="KW-0479">Metal-binding</keyword>
<comment type="cofactor">
    <cofactor evidence="1">
        <name>Mg(2+)</name>
        <dbReference type="ChEBI" id="CHEBI:18420"/>
    </cofactor>
</comment>
<dbReference type="Gene3D" id="1.10.150.240">
    <property type="entry name" value="Putative phosphatase, domain 2"/>
    <property type="match status" value="1"/>
</dbReference>
<evidence type="ECO:0000313" key="5">
    <source>
        <dbReference type="EMBL" id="PRP81600.1"/>
    </source>
</evidence>
<dbReference type="NCBIfam" id="TIGR01509">
    <property type="entry name" value="HAD-SF-IA-v3"/>
    <property type="match status" value="1"/>
</dbReference>
<dbReference type="CDD" id="cd07505">
    <property type="entry name" value="HAD_BPGM-like"/>
    <property type="match status" value="1"/>
</dbReference>
<dbReference type="InterPro" id="IPR051600">
    <property type="entry name" value="Beta-PGM-like"/>
</dbReference>
<dbReference type="InterPro" id="IPR023214">
    <property type="entry name" value="HAD_sf"/>
</dbReference>
<dbReference type="EMBL" id="MDYQ01000121">
    <property type="protein sequence ID" value="PRP81600.1"/>
    <property type="molecule type" value="Genomic_DNA"/>
</dbReference>
<organism evidence="5 6">
    <name type="scientific">Planoprotostelium fungivorum</name>
    <dbReference type="NCBI Taxonomy" id="1890364"/>
    <lineage>
        <taxon>Eukaryota</taxon>
        <taxon>Amoebozoa</taxon>
        <taxon>Evosea</taxon>
        <taxon>Variosea</taxon>
        <taxon>Cavosteliida</taxon>
        <taxon>Cavosteliaceae</taxon>
        <taxon>Planoprotostelium</taxon>
    </lineage>
</organism>
<dbReference type="Gene3D" id="3.40.50.1000">
    <property type="entry name" value="HAD superfamily/HAD-like"/>
    <property type="match status" value="1"/>
</dbReference>
<dbReference type="SFLD" id="SFLDG01129">
    <property type="entry name" value="C1.5:_HAD__Beta-PGM__Phosphata"/>
    <property type="match status" value="1"/>
</dbReference>
<protein>
    <submittedName>
        <fullName evidence="5">Uncharacterized protein</fullName>
    </submittedName>
</protein>
<dbReference type="SFLD" id="SFLDS00003">
    <property type="entry name" value="Haloacid_Dehalogenase"/>
    <property type="match status" value="1"/>
</dbReference>
<evidence type="ECO:0000256" key="4">
    <source>
        <dbReference type="ARBA" id="ARBA00023277"/>
    </source>
</evidence>
<proteinExistence type="predicted"/>
<dbReference type="InterPro" id="IPR023198">
    <property type="entry name" value="PGP-like_dom2"/>
</dbReference>
<dbReference type="SUPFAM" id="SSF56784">
    <property type="entry name" value="HAD-like"/>
    <property type="match status" value="1"/>
</dbReference>
<dbReference type="PANTHER" id="PTHR46193:SF18">
    <property type="entry name" value="HEXITOL PHOSPHATASE B"/>
    <property type="match status" value="1"/>
</dbReference>
<dbReference type="GO" id="GO:0003824">
    <property type="term" value="F:catalytic activity"/>
    <property type="evidence" value="ECO:0007669"/>
    <property type="project" value="UniProtKB-ARBA"/>
</dbReference>
<evidence type="ECO:0000256" key="3">
    <source>
        <dbReference type="ARBA" id="ARBA00022842"/>
    </source>
</evidence>
<dbReference type="STRING" id="1890364.A0A2P6NCC5"/>
<gene>
    <name evidence="5" type="ORF">PROFUN_01107</name>
</gene>
<evidence type="ECO:0000313" key="6">
    <source>
        <dbReference type="Proteomes" id="UP000241769"/>
    </source>
</evidence>
<keyword evidence="6" id="KW-1185">Reference proteome</keyword>